<feature type="region of interest" description="Disordered" evidence="1">
    <location>
        <begin position="25"/>
        <end position="59"/>
    </location>
</feature>
<comment type="caution">
    <text evidence="2">The sequence shown here is derived from an EMBL/GenBank/DDBJ whole genome shotgun (WGS) entry which is preliminary data.</text>
</comment>
<gene>
    <name evidence="2" type="ORF">L596_027896</name>
</gene>
<evidence type="ECO:0000256" key="1">
    <source>
        <dbReference type="SAM" id="MobiDB-lite"/>
    </source>
</evidence>
<protein>
    <submittedName>
        <fullName evidence="2">Uncharacterized protein</fullName>
    </submittedName>
</protein>
<organism evidence="2 3">
    <name type="scientific">Steinernema carpocapsae</name>
    <name type="common">Entomopathogenic nematode</name>
    <dbReference type="NCBI Taxonomy" id="34508"/>
    <lineage>
        <taxon>Eukaryota</taxon>
        <taxon>Metazoa</taxon>
        <taxon>Ecdysozoa</taxon>
        <taxon>Nematoda</taxon>
        <taxon>Chromadorea</taxon>
        <taxon>Rhabditida</taxon>
        <taxon>Tylenchina</taxon>
        <taxon>Panagrolaimomorpha</taxon>
        <taxon>Strongyloidoidea</taxon>
        <taxon>Steinernematidae</taxon>
        <taxon>Steinernema</taxon>
    </lineage>
</organism>
<dbReference type="EMBL" id="AZBU02000011">
    <property type="protein sequence ID" value="TKR60687.1"/>
    <property type="molecule type" value="Genomic_DNA"/>
</dbReference>
<feature type="compositionally biased region" description="Polar residues" evidence="1">
    <location>
        <begin position="25"/>
        <end position="34"/>
    </location>
</feature>
<evidence type="ECO:0000313" key="2">
    <source>
        <dbReference type="EMBL" id="TKR60687.1"/>
    </source>
</evidence>
<dbReference type="Proteomes" id="UP000298663">
    <property type="component" value="Unassembled WGS sequence"/>
</dbReference>
<keyword evidence="3" id="KW-1185">Reference proteome</keyword>
<proteinExistence type="predicted"/>
<sequence length="80" mass="8972">MTGKVTVQPLEGAVLHEKCLNARKSMSTVQTTRPSGCRTLPKRPNQSVSDSLHPKYPDRPTCLMRLQNAHFDPIYGVHDE</sequence>
<reference evidence="2 3" key="1">
    <citation type="journal article" date="2015" name="Genome Biol.">
        <title>Comparative genomics of Steinernema reveals deeply conserved gene regulatory networks.</title>
        <authorList>
            <person name="Dillman A.R."/>
            <person name="Macchietto M."/>
            <person name="Porter C.F."/>
            <person name="Rogers A."/>
            <person name="Williams B."/>
            <person name="Antoshechkin I."/>
            <person name="Lee M.M."/>
            <person name="Goodwin Z."/>
            <person name="Lu X."/>
            <person name="Lewis E.E."/>
            <person name="Goodrich-Blair H."/>
            <person name="Stock S.P."/>
            <person name="Adams B.J."/>
            <person name="Sternberg P.W."/>
            <person name="Mortazavi A."/>
        </authorList>
    </citation>
    <scope>NUCLEOTIDE SEQUENCE [LARGE SCALE GENOMIC DNA]</scope>
    <source>
        <strain evidence="2 3">ALL</strain>
    </source>
</reference>
<dbReference type="AlphaFoldDB" id="A0A4U5LWW7"/>
<evidence type="ECO:0000313" key="3">
    <source>
        <dbReference type="Proteomes" id="UP000298663"/>
    </source>
</evidence>
<reference evidence="2 3" key="2">
    <citation type="journal article" date="2019" name="G3 (Bethesda)">
        <title>Hybrid Assembly of the Genome of the Entomopathogenic Nematode Steinernema carpocapsae Identifies the X-Chromosome.</title>
        <authorList>
            <person name="Serra L."/>
            <person name="Macchietto M."/>
            <person name="Macias-Munoz A."/>
            <person name="McGill C.J."/>
            <person name="Rodriguez I.M."/>
            <person name="Rodriguez B."/>
            <person name="Murad R."/>
            <person name="Mortazavi A."/>
        </authorList>
    </citation>
    <scope>NUCLEOTIDE SEQUENCE [LARGE SCALE GENOMIC DNA]</scope>
    <source>
        <strain evidence="2 3">ALL</strain>
    </source>
</reference>
<name>A0A4U5LWW7_STECR</name>
<accession>A0A4U5LWW7</accession>